<comment type="caution">
    <text evidence="13">The sequence shown here is derived from an EMBL/GenBank/DDBJ whole genome shotgun (WGS) entry which is preliminary data.</text>
</comment>
<protein>
    <recommendedName>
        <fullName evidence="7">DNA 3'-5' helicase</fullName>
        <ecNumber evidence="7">5.6.2.4</ecNumber>
    </recommendedName>
</protein>
<organism evidence="13 14">
    <name type="scientific">Luedemannella helvata</name>
    <dbReference type="NCBI Taxonomy" id="349315"/>
    <lineage>
        <taxon>Bacteria</taxon>
        <taxon>Bacillati</taxon>
        <taxon>Actinomycetota</taxon>
        <taxon>Actinomycetes</taxon>
        <taxon>Micromonosporales</taxon>
        <taxon>Micromonosporaceae</taxon>
        <taxon>Luedemannella</taxon>
    </lineage>
</organism>
<feature type="binding site" evidence="9">
    <location>
        <begin position="548"/>
        <end position="555"/>
    </location>
    <ligand>
        <name>ATP</name>
        <dbReference type="ChEBI" id="CHEBI:30616"/>
    </ligand>
</feature>
<evidence type="ECO:0000256" key="3">
    <source>
        <dbReference type="ARBA" id="ARBA00022806"/>
    </source>
</evidence>
<dbReference type="Gene3D" id="1.10.486.10">
    <property type="entry name" value="PCRA, domain 4"/>
    <property type="match status" value="2"/>
</dbReference>
<keyword evidence="2 9" id="KW-0378">Hydrolase</keyword>
<dbReference type="RefSeq" id="WP_425560825.1">
    <property type="nucleotide sequence ID" value="NZ_BAAALS010000027.1"/>
</dbReference>
<keyword evidence="14" id="KW-1185">Reference proteome</keyword>
<name>A0ABN2KYW9_9ACTN</name>
<sequence length="1082" mass="116714">MPPLTQDPFVADLHIHSKYSRACSRDLELENLAWWARRKGITVLGTGDFTHPAWYDHLRENLVPDETAPGLYRLSGDAEAAVLRRLPGSVTEGHPVRFMLSVEISTIYSRDGRTRKVHHLIYLPDLDAVARFNARLGRGEGGLGGNLGSDGRPIIGLDSRDLLEVVLEASPDGFLVPAHIWTPWFSALGSKSGFDAIADCYADLAHHIKAVETGLSSDPEMNWRVSSLDAYQLLSNSDAHSPQALAREATLLTSEINYAGVRRAMESGDGLHGTIEFFPEEGKYHADGHRACGVNWPPQRTRDAGGRCPECGKPLTVGVLSRVEDLADRPADFAPEGRPGVTHLVQLAEILGEINGVGPKSKSVAGRISSLVAALGPELHILMAAPLADVTRHGGELLGEAIGRLRRGEVRRTPGYDGEYGVIRLFAPGELNASAGGADALFDLPTDAVAPRQQRRAAPARSAPAKAGRTTPAEPVPAPGEDTARPRDAVPPASAAPPPTAPPQESPHKVFEPVLAGMEEVGTGLLDRLDALQRVAASAPGGPLLVVAGPGTGKTRTLTHRIAYLCAELNVDPKHCLAITFTRRAAEEMRERLESLLGEVAEDITVNTFHALGLQILREQAGAAGLEDGFGIADDAVREAARTEAGDDDNAYRKILRAQNLVDLDELVSVPVALLRDDPDLVDRYQARWRWVFVDEYQDVDATQYELLRLLVPPDGNICAIGDPDQAIYSFRGADVGYFLRFSQDFSDARLVRLARNYRSSAPILAAAVQAIAPTSLVRGRRLDPARLDPDAPQLGLHAAATPAAEAEWLARTVDGLVGGVSHRSFDGGRVDSRAATGTVTFADIAVLYRTDAQAGPVLEALSRAGIPVQKRSHDRLADRRAVAEIARELRFAGNTTGPLTDRVRAAGRALATRTPRLFDEQPRADLPAADVYGAVDLLMPLAERCGDDVEAFLQALATGAETDALDPRAQAVTLLTLHAAKGLEWPVVFLVGCEDGLLPLRFPGTAPDPEAVAEERRLFFVGMTRARDRLFLSHAARRQRFGAETTPARTPFLDVVDPSLVERLGVAEAPRKPSHRQLRLI</sequence>
<keyword evidence="5" id="KW-0413">Isomerase</keyword>
<dbReference type="Gene3D" id="3.40.50.300">
    <property type="entry name" value="P-loop containing nucleotide triphosphate hydrolases"/>
    <property type="match status" value="3"/>
</dbReference>
<dbReference type="SUPFAM" id="SSF52540">
    <property type="entry name" value="P-loop containing nucleoside triphosphate hydrolases"/>
    <property type="match status" value="1"/>
</dbReference>
<feature type="region of interest" description="Disordered" evidence="10">
    <location>
        <begin position="450"/>
        <end position="508"/>
    </location>
</feature>
<dbReference type="PANTHER" id="PTHR11070:SF69">
    <property type="entry name" value="ATP-DEPENDENT DNA HELICASE UVRD2"/>
    <property type="match status" value="1"/>
</dbReference>
<evidence type="ECO:0000259" key="11">
    <source>
        <dbReference type="PROSITE" id="PS51198"/>
    </source>
</evidence>
<dbReference type="SUPFAM" id="SSF89550">
    <property type="entry name" value="PHP domain-like"/>
    <property type="match status" value="1"/>
</dbReference>
<feature type="domain" description="UvrD-like helicase ATP-binding" evidence="11">
    <location>
        <begin position="527"/>
        <end position="761"/>
    </location>
</feature>
<dbReference type="CDD" id="cd19067">
    <property type="entry name" value="PfuEndoQ-like"/>
    <property type="match status" value="1"/>
</dbReference>
<feature type="compositionally biased region" description="Low complexity" evidence="10">
    <location>
        <begin position="450"/>
        <end position="469"/>
    </location>
</feature>
<evidence type="ECO:0000256" key="4">
    <source>
        <dbReference type="ARBA" id="ARBA00022840"/>
    </source>
</evidence>
<proteinExistence type="predicted"/>
<dbReference type="InterPro" id="IPR027417">
    <property type="entry name" value="P-loop_NTPase"/>
</dbReference>
<dbReference type="InterPro" id="IPR016195">
    <property type="entry name" value="Pol/histidinol_Pase-like"/>
</dbReference>
<dbReference type="PANTHER" id="PTHR11070">
    <property type="entry name" value="UVRD / RECB / PCRA DNA HELICASE FAMILY MEMBER"/>
    <property type="match status" value="1"/>
</dbReference>
<dbReference type="CDD" id="cd18807">
    <property type="entry name" value="SF1_C_UvrD"/>
    <property type="match status" value="1"/>
</dbReference>
<evidence type="ECO:0000256" key="8">
    <source>
        <dbReference type="ARBA" id="ARBA00048988"/>
    </source>
</evidence>
<evidence type="ECO:0000256" key="7">
    <source>
        <dbReference type="ARBA" id="ARBA00034808"/>
    </source>
</evidence>
<keyword evidence="4 9" id="KW-0067">ATP-binding</keyword>
<evidence type="ECO:0000259" key="12">
    <source>
        <dbReference type="PROSITE" id="PS51217"/>
    </source>
</evidence>
<feature type="compositionally biased region" description="Pro residues" evidence="10">
    <location>
        <begin position="494"/>
        <end position="505"/>
    </location>
</feature>
<evidence type="ECO:0000256" key="2">
    <source>
        <dbReference type="ARBA" id="ARBA00022801"/>
    </source>
</evidence>
<evidence type="ECO:0000256" key="9">
    <source>
        <dbReference type="PROSITE-ProRule" id="PRU00560"/>
    </source>
</evidence>
<dbReference type="Proteomes" id="UP001500655">
    <property type="component" value="Unassembled WGS sequence"/>
</dbReference>
<feature type="domain" description="UvrD-like helicase C-terminal" evidence="12">
    <location>
        <begin position="762"/>
        <end position="1082"/>
    </location>
</feature>
<dbReference type="Pfam" id="PF00580">
    <property type="entry name" value="UvrD-helicase"/>
    <property type="match status" value="2"/>
</dbReference>
<dbReference type="Pfam" id="PF13361">
    <property type="entry name" value="UvrD_C"/>
    <property type="match status" value="1"/>
</dbReference>
<evidence type="ECO:0000256" key="1">
    <source>
        <dbReference type="ARBA" id="ARBA00022741"/>
    </source>
</evidence>
<accession>A0ABN2KYW9</accession>
<dbReference type="PROSITE" id="PS51198">
    <property type="entry name" value="UVRD_HELICASE_ATP_BIND"/>
    <property type="match status" value="1"/>
</dbReference>
<evidence type="ECO:0000313" key="13">
    <source>
        <dbReference type="EMBL" id="GAA1769904.1"/>
    </source>
</evidence>
<dbReference type="EC" id="5.6.2.4" evidence="7"/>
<dbReference type="EMBL" id="BAAALS010000027">
    <property type="protein sequence ID" value="GAA1769904.1"/>
    <property type="molecule type" value="Genomic_DNA"/>
</dbReference>
<gene>
    <name evidence="13" type="ORF">GCM10009681_46650</name>
</gene>
<dbReference type="InterPro" id="IPR014016">
    <property type="entry name" value="UvrD-like_ATP-bd"/>
</dbReference>
<keyword evidence="1 9" id="KW-0547">Nucleotide-binding</keyword>
<keyword evidence="3 9" id="KW-0347">Helicase</keyword>
<evidence type="ECO:0000256" key="5">
    <source>
        <dbReference type="ARBA" id="ARBA00023235"/>
    </source>
</evidence>
<evidence type="ECO:0000313" key="14">
    <source>
        <dbReference type="Proteomes" id="UP001500655"/>
    </source>
</evidence>
<evidence type="ECO:0000256" key="10">
    <source>
        <dbReference type="SAM" id="MobiDB-lite"/>
    </source>
</evidence>
<dbReference type="InterPro" id="IPR000212">
    <property type="entry name" value="DNA_helicase_UvrD/REP"/>
</dbReference>
<comment type="catalytic activity">
    <reaction evidence="6">
        <text>Couples ATP hydrolysis with the unwinding of duplex DNA by translocating in the 3'-5' direction.</text>
        <dbReference type="EC" id="5.6.2.4"/>
    </reaction>
</comment>
<reference evidence="13 14" key="1">
    <citation type="journal article" date="2019" name="Int. J. Syst. Evol. Microbiol.">
        <title>The Global Catalogue of Microorganisms (GCM) 10K type strain sequencing project: providing services to taxonomists for standard genome sequencing and annotation.</title>
        <authorList>
            <consortium name="The Broad Institute Genomics Platform"/>
            <consortium name="The Broad Institute Genome Sequencing Center for Infectious Disease"/>
            <person name="Wu L."/>
            <person name="Ma J."/>
        </authorList>
    </citation>
    <scope>NUCLEOTIDE SEQUENCE [LARGE SCALE GENOMIC DNA]</scope>
    <source>
        <strain evidence="13 14">JCM 13249</strain>
    </source>
</reference>
<dbReference type="InterPro" id="IPR014017">
    <property type="entry name" value="DNA_helicase_UvrD-like_C"/>
</dbReference>
<dbReference type="Gene3D" id="3.20.20.140">
    <property type="entry name" value="Metal-dependent hydrolases"/>
    <property type="match status" value="1"/>
</dbReference>
<comment type="catalytic activity">
    <reaction evidence="8">
        <text>ATP + H2O = ADP + phosphate + H(+)</text>
        <dbReference type="Rhea" id="RHEA:13065"/>
        <dbReference type="ChEBI" id="CHEBI:15377"/>
        <dbReference type="ChEBI" id="CHEBI:15378"/>
        <dbReference type="ChEBI" id="CHEBI:30616"/>
        <dbReference type="ChEBI" id="CHEBI:43474"/>
        <dbReference type="ChEBI" id="CHEBI:456216"/>
        <dbReference type="EC" id="5.6.2.4"/>
    </reaction>
</comment>
<dbReference type="CDD" id="cd17932">
    <property type="entry name" value="DEXQc_UvrD"/>
    <property type="match status" value="1"/>
</dbReference>
<dbReference type="PROSITE" id="PS51217">
    <property type="entry name" value="UVRD_HELICASE_CTER"/>
    <property type="match status" value="1"/>
</dbReference>
<evidence type="ECO:0000256" key="6">
    <source>
        <dbReference type="ARBA" id="ARBA00034617"/>
    </source>
</evidence>